<evidence type="ECO:0000313" key="3">
    <source>
        <dbReference type="Proteomes" id="UP000018766"/>
    </source>
</evidence>
<feature type="transmembrane region" description="Helical" evidence="1">
    <location>
        <begin position="6"/>
        <end position="29"/>
    </location>
</feature>
<name>V8G798_9BURK</name>
<comment type="caution">
    <text evidence="2">The sequence shown here is derived from an EMBL/GenBank/DDBJ whole genome shotgun (WGS) entry which is preliminary data.</text>
</comment>
<reference evidence="2 3" key="1">
    <citation type="submission" date="2013-11" db="EMBL/GenBank/DDBJ databases">
        <title>Genomic analysis of Pelistega sp. HM-7.</title>
        <authorList>
            <person name="Kumbhare S.V."/>
            <person name="Shetty S.A."/>
            <person name="Sharma O."/>
            <person name="Dhotre D.P."/>
        </authorList>
    </citation>
    <scope>NUCLEOTIDE SEQUENCE [LARGE SCALE GENOMIC DNA]</scope>
    <source>
        <strain evidence="2 3">HM-7</strain>
    </source>
</reference>
<accession>V8G798</accession>
<dbReference type="AlphaFoldDB" id="V8G798"/>
<sequence>MVAQQHYLAVGYSIYLLVISNSLGVVCYLG</sequence>
<organism evidence="2 3">
    <name type="scientific">Pelistega indica</name>
    <dbReference type="NCBI Taxonomy" id="1414851"/>
    <lineage>
        <taxon>Bacteria</taxon>
        <taxon>Pseudomonadati</taxon>
        <taxon>Pseudomonadota</taxon>
        <taxon>Betaproteobacteria</taxon>
        <taxon>Burkholderiales</taxon>
        <taxon>Alcaligenaceae</taxon>
        <taxon>Pelistega</taxon>
    </lineage>
</organism>
<proteinExistence type="predicted"/>
<protein>
    <submittedName>
        <fullName evidence="2">Uncharacterized protein</fullName>
    </submittedName>
</protein>
<gene>
    <name evidence="2" type="ORF">V757_05130</name>
</gene>
<dbReference type="EMBL" id="AYSV01000070">
    <property type="protein sequence ID" value="ETD72295.1"/>
    <property type="molecule type" value="Genomic_DNA"/>
</dbReference>
<evidence type="ECO:0000313" key="2">
    <source>
        <dbReference type="EMBL" id="ETD72295.1"/>
    </source>
</evidence>
<evidence type="ECO:0000256" key="1">
    <source>
        <dbReference type="SAM" id="Phobius"/>
    </source>
</evidence>
<keyword evidence="1" id="KW-0812">Transmembrane</keyword>
<keyword evidence="1" id="KW-0472">Membrane</keyword>
<keyword evidence="3" id="KW-1185">Reference proteome</keyword>
<keyword evidence="1" id="KW-1133">Transmembrane helix</keyword>
<dbReference type="Proteomes" id="UP000018766">
    <property type="component" value="Unassembled WGS sequence"/>
</dbReference>